<dbReference type="SUPFAM" id="SSF109604">
    <property type="entry name" value="HD-domain/PDEase-like"/>
    <property type="match status" value="1"/>
</dbReference>
<dbReference type="PANTHER" id="PTHR45228:SF9">
    <property type="entry name" value="3'3'-CGAMP-SPECIFIC PHOSPHODIESTERASE 2"/>
    <property type="match status" value="1"/>
</dbReference>
<dbReference type="EMBL" id="MAAF01000039">
    <property type="protein sequence ID" value="OUR82581.1"/>
    <property type="molecule type" value="Genomic_DNA"/>
</dbReference>
<evidence type="ECO:0000313" key="4">
    <source>
        <dbReference type="EMBL" id="OUR82581.1"/>
    </source>
</evidence>
<dbReference type="AlphaFoldDB" id="A0A1Y5EIU1"/>
<dbReference type="PROSITE" id="PS50110">
    <property type="entry name" value="RESPONSE_REGULATORY"/>
    <property type="match status" value="1"/>
</dbReference>
<dbReference type="GO" id="GO:0008081">
    <property type="term" value="F:phosphoric diester hydrolase activity"/>
    <property type="evidence" value="ECO:0007669"/>
    <property type="project" value="UniProtKB-ARBA"/>
</dbReference>
<evidence type="ECO:0008006" key="6">
    <source>
        <dbReference type="Google" id="ProtNLM"/>
    </source>
</evidence>
<dbReference type="SUPFAM" id="SSF52172">
    <property type="entry name" value="CheY-like"/>
    <property type="match status" value="1"/>
</dbReference>
<dbReference type="CDD" id="cd00077">
    <property type="entry name" value="HDc"/>
    <property type="match status" value="1"/>
</dbReference>
<dbReference type="InterPro" id="IPR021800">
    <property type="entry name" value="DUF3369"/>
</dbReference>
<accession>A0A1Y5EIU1</accession>
<proteinExistence type="predicted"/>
<dbReference type="InterPro" id="IPR003607">
    <property type="entry name" value="HD/PDEase_dom"/>
</dbReference>
<evidence type="ECO:0000256" key="1">
    <source>
        <dbReference type="PROSITE-ProRule" id="PRU00169"/>
    </source>
</evidence>
<comment type="caution">
    <text evidence="4">The sequence shown here is derived from an EMBL/GenBank/DDBJ whole genome shotgun (WGS) entry which is preliminary data.</text>
</comment>
<evidence type="ECO:0000313" key="5">
    <source>
        <dbReference type="Proteomes" id="UP000243053"/>
    </source>
</evidence>
<dbReference type="InterPro" id="IPR052020">
    <property type="entry name" value="Cyclic_di-GMP/3'3'-cGAMP_PDE"/>
</dbReference>
<dbReference type="Gene3D" id="1.10.3210.10">
    <property type="entry name" value="Hypothetical protein af1432"/>
    <property type="match status" value="1"/>
</dbReference>
<feature type="modified residue" description="4-aspartylphosphate" evidence="1">
    <location>
        <position position="78"/>
    </location>
</feature>
<dbReference type="InterPro" id="IPR001789">
    <property type="entry name" value="Sig_transdc_resp-reg_receiver"/>
</dbReference>
<reference evidence="5" key="1">
    <citation type="journal article" date="2017" name="Proc. Natl. Acad. Sci. U.S.A.">
        <title>Simulation of Deepwater Horizon oil plume reveals substrate specialization within a complex community of hydrocarbon degraders.</title>
        <authorList>
            <person name="Hu P."/>
            <person name="Dubinsky E.A."/>
            <person name="Probst A.J."/>
            <person name="Wang J."/>
            <person name="Sieber C.M.K."/>
            <person name="Tom L.M."/>
            <person name="Gardinali P."/>
            <person name="Banfield J.F."/>
            <person name="Atlas R.M."/>
            <person name="Andersen G.L."/>
        </authorList>
    </citation>
    <scope>NUCLEOTIDE SEQUENCE [LARGE SCALE GENOMIC DNA]</scope>
</reference>
<dbReference type="Proteomes" id="UP000243053">
    <property type="component" value="Unassembled WGS sequence"/>
</dbReference>
<keyword evidence="1" id="KW-0597">Phosphoprotein</keyword>
<dbReference type="Gene3D" id="3.40.50.2300">
    <property type="match status" value="1"/>
</dbReference>
<name>A0A1Y5EIU1_COLPS</name>
<feature type="domain" description="Response regulatory" evidence="2">
    <location>
        <begin position="23"/>
        <end position="147"/>
    </location>
</feature>
<gene>
    <name evidence="4" type="ORF">A9Q75_05830</name>
</gene>
<feature type="domain" description="HD-GYP" evidence="3">
    <location>
        <begin position="314"/>
        <end position="509"/>
    </location>
</feature>
<dbReference type="InterPro" id="IPR029016">
    <property type="entry name" value="GAF-like_dom_sf"/>
</dbReference>
<protein>
    <recommendedName>
        <fullName evidence="6">Response regulator receiver modulated metal dependent phosphohydrolase</fullName>
    </recommendedName>
</protein>
<sequence>MKSKDQQGSSNLTAPLASRYVWKVLLVDDEEDIRTLTKLNLKGFELDGRELQFLEASSAFEAKEILDKHEDIALALIDVVMETDDAGLQLVEYIRNELAMKMIRLVIRTGQPGIAPERFIIDNFDIDDYKDKTELTIDKLYTTVRSTIKAYRELKAIDLNRMGLRKIIDAAPEVYRISKGSLSDFFDGILTQIIGLCHLNENALISTIDGVVATVTGEEVKIESGVGELFHKKENRARIDNISKSCIDSILYNKSTDNLREGSLILPLTIDNNVVGFIYLESNHSLSPEDKNLIEVFTNQCANALETLKLHLNLKKSYSQAIDTLAEVAEFKDSTTGKHINRLGAYTTAVAQSMGVSAEDSQDYGKAAMLHDVGKVGIPDNILQKPGKLTTAEFEIMKQHSEIGAQILSHSDSTKLAQRVALYHHERWDGKGYPKGIPSGELPLVTRIVAVVDVFDALVSKRPYKEAWSHEDALDAILSGSGSQFDPNVVEVFIRLYRDGGLDRILVMN</sequence>
<dbReference type="GO" id="GO:0000160">
    <property type="term" value="P:phosphorelay signal transduction system"/>
    <property type="evidence" value="ECO:0007669"/>
    <property type="project" value="InterPro"/>
</dbReference>
<dbReference type="SUPFAM" id="SSF55781">
    <property type="entry name" value="GAF domain-like"/>
    <property type="match status" value="1"/>
</dbReference>
<dbReference type="InterPro" id="IPR011006">
    <property type="entry name" value="CheY-like_superfamily"/>
</dbReference>
<dbReference type="PANTHER" id="PTHR45228">
    <property type="entry name" value="CYCLIC DI-GMP PHOSPHODIESTERASE TM_0186-RELATED"/>
    <property type="match status" value="1"/>
</dbReference>
<organism evidence="4 5">
    <name type="scientific">Colwellia psychrerythraea</name>
    <name type="common">Vibrio psychroerythus</name>
    <dbReference type="NCBI Taxonomy" id="28229"/>
    <lineage>
        <taxon>Bacteria</taxon>
        <taxon>Pseudomonadati</taxon>
        <taxon>Pseudomonadota</taxon>
        <taxon>Gammaproteobacteria</taxon>
        <taxon>Alteromonadales</taxon>
        <taxon>Colwelliaceae</taxon>
        <taxon>Colwellia</taxon>
    </lineage>
</organism>
<evidence type="ECO:0000259" key="2">
    <source>
        <dbReference type="PROSITE" id="PS50110"/>
    </source>
</evidence>
<dbReference type="Pfam" id="PF11849">
    <property type="entry name" value="DUF3369"/>
    <property type="match status" value="1"/>
</dbReference>
<dbReference type="PROSITE" id="PS51832">
    <property type="entry name" value="HD_GYP"/>
    <property type="match status" value="1"/>
</dbReference>
<dbReference type="InterPro" id="IPR037522">
    <property type="entry name" value="HD_GYP_dom"/>
</dbReference>
<evidence type="ECO:0000259" key="3">
    <source>
        <dbReference type="PROSITE" id="PS51832"/>
    </source>
</evidence>
<dbReference type="Gene3D" id="3.30.450.40">
    <property type="match status" value="1"/>
</dbReference>
<dbReference type="SMART" id="SM00471">
    <property type="entry name" value="HDc"/>
    <property type="match status" value="1"/>
</dbReference>
<dbReference type="Pfam" id="PF13487">
    <property type="entry name" value="HD_5"/>
    <property type="match status" value="1"/>
</dbReference>